<comment type="caution">
    <text evidence="5">The sequence shown here is derived from an EMBL/GenBank/DDBJ whole genome shotgun (WGS) entry which is preliminary data.</text>
</comment>
<dbReference type="SUPFAM" id="SSF51735">
    <property type="entry name" value="NAD(P)-binding Rossmann-fold domains"/>
    <property type="match status" value="1"/>
</dbReference>
<evidence type="ECO:0000256" key="1">
    <source>
        <dbReference type="ARBA" id="ARBA00006484"/>
    </source>
</evidence>
<dbReference type="Gene3D" id="3.40.50.720">
    <property type="entry name" value="NAD(P)-binding Rossmann-like Domain"/>
    <property type="match status" value="1"/>
</dbReference>
<evidence type="ECO:0000313" key="5">
    <source>
        <dbReference type="EMBL" id="KAL0059109.1"/>
    </source>
</evidence>
<dbReference type="PANTHER" id="PTHR24321">
    <property type="entry name" value="DEHYDROGENASES, SHORT CHAIN"/>
    <property type="match status" value="1"/>
</dbReference>
<keyword evidence="2" id="KW-0521">NADP</keyword>
<dbReference type="Proteomes" id="UP001437256">
    <property type="component" value="Unassembled WGS sequence"/>
</dbReference>
<name>A0ABR2ZDP0_9AGAR</name>
<comment type="similarity">
    <text evidence="1 4">Belongs to the short-chain dehydrogenases/reductases (SDR) family.</text>
</comment>
<organism evidence="5 6">
    <name type="scientific">Marasmius tenuissimus</name>
    <dbReference type="NCBI Taxonomy" id="585030"/>
    <lineage>
        <taxon>Eukaryota</taxon>
        <taxon>Fungi</taxon>
        <taxon>Dikarya</taxon>
        <taxon>Basidiomycota</taxon>
        <taxon>Agaricomycotina</taxon>
        <taxon>Agaricomycetes</taxon>
        <taxon>Agaricomycetidae</taxon>
        <taxon>Agaricales</taxon>
        <taxon>Marasmiineae</taxon>
        <taxon>Marasmiaceae</taxon>
        <taxon>Marasmius</taxon>
    </lineage>
</organism>
<evidence type="ECO:0000256" key="3">
    <source>
        <dbReference type="ARBA" id="ARBA00023002"/>
    </source>
</evidence>
<evidence type="ECO:0008006" key="7">
    <source>
        <dbReference type="Google" id="ProtNLM"/>
    </source>
</evidence>
<dbReference type="InterPro" id="IPR002347">
    <property type="entry name" value="SDR_fam"/>
</dbReference>
<keyword evidence="3" id="KW-0560">Oxidoreductase</keyword>
<evidence type="ECO:0000256" key="2">
    <source>
        <dbReference type="ARBA" id="ARBA00022857"/>
    </source>
</evidence>
<gene>
    <name evidence="5" type="ORF">AAF712_014180</name>
</gene>
<evidence type="ECO:0000313" key="6">
    <source>
        <dbReference type="Proteomes" id="UP001437256"/>
    </source>
</evidence>
<proteinExistence type="inferred from homology"/>
<dbReference type="Pfam" id="PF00106">
    <property type="entry name" value="adh_short"/>
    <property type="match status" value="1"/>
</dbReference>
<accession>A0ABR2ZDP0</accession>
<dbReference type="PANTHER" id="PTHR24321:SF8">
    <property type="entry name" value="ESTRADIOL 17-BETA-DEHYDROGENASE 8-RELATED"/>
    <property type="match status" value="1"/>
</dbReference>
<dbReference type="InterPro" id="IPR020904">
    <property type="entry name" value="Sc_DH/Rdtase_CS"/>
</dbReference>
<sequence length="259" mass="26811">MSDKKIAIITGTSSGVGLATSAKFLEAGWRVFGIDVNPAPESLTSNQSAFTFLQIDISKPNAAKDIVSGAQAAFSSQKIDALLNVAGIMDRHAGVDNMKDEDFDRVMAVNLTGPVKLMREVVNVMKANGGGSIVNVCSKASISGAVSGAAYCASKHALLGVTKNTAWMFKDEGIRCNAITPGAIKTNIVQSSPPETWDMVGYSKLAPVTALHLPNQGQDGFPKSGDPAAIADVLLFLASPASAGVNGAVVSVDNAWSTL</sequence>
<dbReference type="PRINTS" id="PR00081">
    <property type="entry name" value="GDHRDH"/>
</dbReference>
<dbReference type="PRINTS" id="PR00080">
    <property type="entry name" value="SDRFAMILY"/>
</dbReference>
<keyword evidence="6" id="KW-1185">Reference proteome</keyword>
<reference evidence="5 6" key="1">
    <citation type="submission" date="2024-05" db="EMBL/GenBank/DDBJ databases">
        <title>A draft genome resource for the thread blight pathogen Marasmius tenuissimus strain MS-2.</title>
        <authorList>
            <person name="Yulfo-Soto G.E."/>
            <person name="Baruah I.K."/>
            <person name="Amoako-Attah I."/>
            <person name="Bukari Y."/>
            <person name="Meinhardt L.W."/>
            <person name="Bailey B.A."/>
            <person name="Cohen S.P."/>
        </authorList>
    </citation>
    <scope>NUCLEOTIDE SEQUENCE [LARGE SCALE GENOMIC DNA]</scope>
    <source>
        <strain evidence="5 6">MS-2</strain>
    </source>
</reference>
<evidence type="ECO:0000256" key="4">
    <source>
        <dbReference type="RuleBase" id="RU000363"/>
    </source>
</evidence>
<dbReference type="PROSITE" id="PS00061">
    <property type="entry name" value="ADH_SHORT"/>
    <property type="match status" value="1"/>
</dbReference>
<protein>
    <recommendedName>
        <fullName evidence="7">Short-chain dehydrogenase/reductase SDR</fullName>
    </recommendedName>
</protein>
<dbReference type="EMBL" id="JBBXMP010000249">
    <property type="protein sequence ID" value="KAL0059109.1"/>
    <property type="molecule type" value="Genomic_DNA"/>
</dbReference>
<dbReference type="CDD" id="cd05233">
    <property type="entry name" value="SDR_c"/>
    <property type="match status" value="1"/>
</dbReference>
<dbReference type="InterPro" id="IPR036291">
    <property type="entry name" value="NAD(P)-bd_dom_sf"/>
</dbReference>